<gene>
    <name evidence="1" type="ORF">PIB30_076287</name>
</gene>
<name>A0ABU6VNN0_9FABA</name>
<accession>A0ABU6VNN0</accession>
<comment type="caution">
    <text evidence="1">The sequence shown here is derived from an EMBL/GenBank/DDBJ whole genome shotgun (WGS) entry which is preliminary data.</text>
</comment>
<proteinExistence type="predicted"/>
<dbReference type="EMBL" id="JASCZI010152030">
    <property type="protein sequence ID" value="MED6175215.1"/>
    <property type="molecule type" value="Genomic_DNA"/>
</dbReference>
<dbReference type="Proteomes" id="UP001341840">
    <property type="component" value="Unassembled WGS sequence"/>
</dbReference>
<keyword evidence="2" id="KW-1185">Reference proteome</keyword>
<sequence length="166" mass="17666">MAGGNNTADQGTEVIAVGADRPGAAGVANHPVRPPPARLACHDAPASPPAYGLGARLAMQQWGNRHIRPGPVVCSTLPGGERKGVGPRQVQSPGWKPVVDPGHEQCVTSMHTFRVPIGGIAHRSIEPTQDSTAPTISTYPIKIVQQWQEPHMHGVVCLVRKEHRTK</sequence>
<reference evidence="1 2" key="1">
    <citation type="journal article" date="2023" name="Plants (Basel)">
        <title>Bridging the Gap: Combining Genomics and Transcriptomics Approaches to Understand Stylosanthes scabra, an Orphan Legume from the Brazilian Caatinga.</title>
        <authorList>
            <person name="Ferreira-Neto J.R.C."/>
            <person name="da Silva M.D."/>
            <person name="Binneck E."/>
            <person name="de Melo N.F."/>
            <person name="da Silva R.H."/>
            <person name="de Melo A.L.T.M."/>
            <person name="Pandolfi V."/>
            <person name="Bustamante F.O."/>
            <person name="Brasileiro-Vidal A.C."/>
            <person name="Benko-Iseppon A.M."/>
        </authorList>
    </citation>
    <scope>NUCLEOTIDE SEQUENCE [LARGE SCALE GENOMIC DNA]</scope>
    <source>
        <tissue evidence="1">Leaves</tissue>
    </source>
</reference>
<evidence type="ECO:0000313" key="2">
    <source>
        <dbReference type="Proteomes" id="UP001341840"/>
    </source>
</evidence>
<protein>
    <submittedName>
        <fullName evidence="1">Uncharacterized protein</fullName>
    </submittedName>
</protein>
<evidence type="ECO:0000313" key="1">
    <source>
        <dbReference type="EMBL" id="MED6175215.1"/>
    </source>
</evidence>
<organism evidence="1 2">
    <name type="scientific">Stylosanthes scabra</name>
    <dbReference type="NCBI Taxonomy" id="79078"/>
    <lineage>
        <taxon>Eukaryota</taxon>
        <taxon>Viridiplantae</taxon>
        <taxon>Streptophyta</taxon>
        <taxon>Embryophyta</taxon>
        <taxon>Tracheophyta</taxon>
        <taxon>Spermatophyta</taxon>
        <taxon>Magnoliopsida</taxon>
        <taxon>eudicotyledons</taxon>
        <taxon>Gunneridae</taxon>
        <taxon>Pentapetalae</taxon>
        <taxon>rosids</taxon>
        <taxon>fabids</taxon>
        <taxon>Fabales</taxon>
        <taxon>Fabaceae</taxon>
        <taxon>Papilionoideae</taxon>
        <taxon>50 kb inversion clade</taxon>
        <taxon>dalbergioids sensu lato</taxon>
        <taxon>Dalbergieae</taxon>
        <taxon>Pterocarpus clade</taxon>
        <taxon>Stylosanthes</taxon>
    </lineage>
</organism>